<proteinExistence type="predicted"/>
<dbReference type="Proteomes" id="UP000008319">
    <property type="component" value="Chromosome"/>
</dbReference>
<feature type="transmembrane region" description="Helical" evidence="1">
    <location>
        <begin position="63"/>
        <end position="81"/>
    </location>
</feature>
<protein>
    <submittedName>
        <fullName evidence="2">Membrane protein</fullName>
    </submittedName>
</protein>
<keyword evidence="1" id="KW-1133">Transmembrane helix</keyword>
<keyword evidence="1" id="KW-0472">Membrane</keyword>
<dbReference type="EMBL" id="AM942759">
    <property type="protein sequence ID" value="CAR40838.1"/>
    <property type="molecule type" value="Genomic_DNA"/>
</dbReference>
<dbReference type="InterPro" id="IPR022266">
    <property type="entry name" value="DtrJ-like"/>
</dbReference>
<dbReference type="Pfam" id="PF14348">
    <property type="entry name" value="DtrJ-like"/>
    <property type="match status" value="1"/>
</dbReference>
<dbReference type="EnsemblBacteria" id="CAR40838">
    <property type="protein sequence ID" value="CAR40838"/>
    <property type="gene ID" value="PMI0319"/>
</dbReference>
<evidence type="ECO:0000256" key="1">
    <source>
        <dbReference type="SAM" id="Phobius"/>
    </source>
</evidence>
<dbReference type="HOGENOM" id="CLU_151943_0_0_6"/>
<dbReference type="KEGG" id="pmr:PMI0319"/>
<sequence>MFILVIIVAVVDGLVRRDLRRYGAAYESSFVYHHAKRIIKPAIYILCVLYLSLPFAVYPNFLLLPSIFLIGIAISVTIGCFKKYL</sequence>
<reference evidence="2 3" key="1">
    <citation type="journal article" date="2008" name="J. Bacteriol.">
        <title>Complete genome sequence of uropathogenic Proteus mirabilis, a master of both adherence and motility.</title>
        <authorList>
            <person name="Pearson M.M."/>
            <person name="Sebaihia M."/>
            <person name="Churcher C."/>
            <person name="Quail M.A."/>
            <person name="Seshasayee A.S."/>
            <person name="Luscombe N.M."/>
            <person name="Abdellah Z."/>
            <person name="Arrosmith C."/>
            <person name="Atkin B."/>
            <person name="Chillingworth T."/>
            <person name="Hauser H."/>
            <person name="Jagels K."/>
            <person name="Moule S."/>
            <person name="Mungall K."/>
            <person name="Norbertczak H."/>
            <person name="Rabbinowitsch E."/>
            <person name="Walker D."/>
            <person name="Whithead S."/>
            <person name="Thomson N.R."/>
            <person name="Rather P.N."/>
            <person name="Parkhill J."/>
            <person name="Mobley H.L."/>
        </authorList>
    </citation>
    <scope>NUCLEOTIDE SEQUENCE [LARGE SCALE GENOMIC DNA]</scope>
    <source>
        <strain evidence="2 3">HI4320</strain>
    </source>
</reference>
<keyword evidence="3" id="KW-1185">Reference proteome</keyword>
<gene>
    <name evidence="2" type="ordered locus">PMI0319</name>
</gene>
<evidence type="ECO:0000313" key="2">
    <source>
        <dbReference type="EMBL" id="CAR40838.1"/>
    </source>
</evidence>
<dbReference type="eggNOG" id="ENOG502Z7W5">
    <property type="taxonomic scope" value="Bacteria"/>
</dbReference>
<feature type="transmembrane region" description="Helical" evidence="1">
    <location>
        <begin position="38"/>
        <end position="57"/>
    </location>
</feature>
<name>B4EUQ1_PROMH</name>
<organism evidence="2 3">
    <name type="scientific">Proteus mirabilis (strain HI4320)</name>
    <dbReference type="NCBI Taxonomy" id="529507"/>
    <lineage>
        <taxon>Bacteria</taxon>
        <taxon>Pseudomonadati</taxon>
        <taxon>Pseudomonadota</taxon>
        <taxon>Gammaproteobacteria</taxon>
        <taxon>Enterobacterales</taxon>
        <taxon>Morganellaceae</taxon>
        <taxon>Proteus</taxon>
    </lineage>
</organism>
<dbReference type="AlphaFoldDB" id="B4EUQ1"/>
<keyword evidence="1" id="KW-0812">Transmembrane</keyword>
<evidence type="ECO:0000313" key="3">
    <source>
        <dbReference type="Proteomes" id="UP000008319"/>
    </source>
</evidence>
<accession>B4EUQ1</accession>